<evidence type="ECO:0000313" key="2">
    <source>
        <dbReference type="EMBL" id="KAK7463300.1"/>
    </source>
</evidence>
<reference evidence="2 3" key="1">
    <citation type="journal article" date="2023" name="Sci. Data">
        <title>Genome assembly of the Korean intertidal mud-creeper Batillaria attramentaria.</title>
        <authorList>
            <person name="Patra A.K."/>
            <person name="Ho P.T."/>
            <person name="Jun S."/>
            <person name="Lee S.J."/>
            <person name="Kim Y."/>
            <person name="Won Y.J."/>
        </authorList>
    </citation>
    <scope>NUCLEOTIDE SEQUENCE [LARGE SCALE GENOMIC DNA]</scope>
    <source>
        <strain evidence="2">Wonlab-2016</strain>
    </source>
</reference>
<protein>
    <submittedName>
        <fullName evidence="2">Uncharacterized protein</fullName>
    </submittedName>
</protein>
<sequence length="86" mass="9438">MLAFSPTSLFSNTAHPLENTPCLDNTSRKCQVLRKQRSRAGGEVQTPLTDPSDSSFKRPGAPRKRGCGQKLPVALFLGRINGKERL</sequence>
<name>A0ABD0J847_9CAEN</name>
<organism evidence="2 3">
    <name type="scientific">Batillaria attramentaria</name>
    <dbReference type="NCBI Taxonomy" id="370345"/>
    <lineage>
        <taxon>Eukaryota</taxon>
        <taxon>Metazoa</taxon>
        <taxon>Spiralia</taxon>
        <taxon>Lophotrochozoa</taxon>
        <taxon>Mollusca</taxon>
        <taxon>Gastropoda</taxon>
        <taxon>Caenogastropoda</taxon>
        <taxon>Sorbeoconcha</taxon>
        <taxon>Cerithioidea</taxon>
        <taxon>Batillariidae</taxon>
        <taxon>Batillaria</taxon>
    </lineage>
</organism>
<dbReference type="Proteomes" id="UP001519460">
    <property type="component" value="Unassembled WGS sequence"/>
</dbReference>
<feature type="compositionally biased region" description="Polar residues" evidence="1">
    <location>
        <begin position="1"/>
        <end position="14"/>
    </location>
</feature>
<proteinExistence type="predicted"/>
<dbReference type="EMBL" id="JACVVK020000601">
    <property type="protein sequence ID" value="KAK7463300.1"/>
    <property type="molecule type" value="Genomic_DNA"/>
</dbReference>
<feature type="region of interest" description="Disordered" evidence="1">
    <location>
        <begin position="1"/>
        <end position="67"/>
    </location>
</feature>
<comment type="caution">
    <text evidence="2">The sequence shown here is derived from an EMBL/GenBank/DDBJ whole genome shotgun (WGS) entry which is preliminary data.</text>
</comment>
<evidence type="ECO:0000256" key="1">
    <source>
        <dbReference type="SAM" id="MobiDB-lite"/>
    </source>
</evidence>
<dbReference type="AlphaFoldDB" id="A0ABD0J847"/>
<evidence type="ECO:0000313" key="3">
    <source>
        <dbReference type="Proteomes" id="UP001519460"/>
    </source>
</evidence>
<gene>
    <name evidence="2" type="ORF">BaRGS_00038138</name>
</gene>
<accession>A0ABD0J847</accession>
<keyword evidence="3" id="KW-1185">Reference proteome</keyword>